<evidence type="ECO:0000256" key="4">
    <source>
        <dbReference type="ARBA" id="ARBA00022989"/>
    </source>
</evidence>
<dbReference type="EMBL" id="CAFZ01000464">
    <property type="protein sequence ID" value="CCA75517.1"/>
    <property type="molecule type" value="Genomic_DNA"/>
</dbReference>
<feature type="compositionally biased region" description="Basic and acidic residues" evidence="8">
    <location>
        <begin position="1"/>
        <end position="11"/>
    </location>
</feature>
<evidence type="ECO:0000313" key="11">
    <source>
        <dbReference type="EMBL" id="CCA75517.1"/>
    </source>
</evidence>
<evidence type="ECO:0000256" key="2">
    <source>
        <dbReference type="ARBA" id="ARBA00022692"/>
    </source>
</evidence>
<dbReference type="AlphaFoldDB" id="G4TW24"/>
<evidence type="ECO:0000256" key="9">
    <source>
        <dbReference type="SAM" id="Phobius"/>
    </source>
</evidence>
<dbReference type="Proteomes" id="UP000007148">
    <property type="component" value="Unassembled WGS sequence"/>
</dbReference>
<name>G4TW24_SERID</name>
<keyword evidence="3" id="KW-0999">Mitochondrion inner membrane</keyword>
<dbReference type="GO" id="GO:0030003">
    <property type="term" value="P:intracellular monoatomic cation homeostasis"/>
    <property type="evidence" value="ECO:0007669"/>
    <property type="project" value="TreeGrafter"/>
</dbReference>
<feature type="region of interest" description="Disordered" evidence="8">
    <location>
        <begin position="1"/>
        <end position="70"/>
    </location>
</feature>
<comment type="subcellular location">
    <subcellularLocation>
        <location evidence="1">Mitochondrion inner membrane</location>
        <topology evidence="1">Single-pass membrane protein</topology>
    </subcellularLocation>
</comment>
<dbReference type="InterPro" id="IPR044202">
    <property type="entry name" value="LETM1/MDM38-like"/>
</dbReference>
<evidence type="ECO:0000256" key="6">
    <source>
        <dbReference type="ARBA" id="ARBA00023136"/>
    </source>
</evidence>
<keyword evidence="6 9" id="KW-0472">Membrane</keyword>
<reference evidence="11 12" key="1">
    <citation type="journal article" date="2011" name="PLoS Pathog.">
        <title>Endophytic Life Strategies Decoded by Genome and Transcriptome Analyses of the Mutualistic Root Symbiont Piriformospora indica.</title>
        <authorList>
            <person name="Zuccaro A."/>
            <person name="Lahrmann U."/>
            <person name="Guldener U."/>
            <person name="Langen G."/>
            <person name="Pfiffi S."/>
            <person name="Biedenkopf D."/>
            <person name="Wong P."/>
            <person name="Samans B."/>
            <person name="Grimm C."/>
            <person name="Basiewicz M."/>
            <person name="Murat C."/>
            <person name="Martin F."/>
            <person name="Kogel K.H."/>
        </authorList>
    </citation>
    <scope>NUCLEOTIDE SEQUENCE [LARGE SCALE GENOMIC DNA]</scope>
    <source>
        <strain evidence="11 12">DSM 11827</strain>
    </source>
</reference>
<evidence type="ECO:0000256" key="1">
    <source>
        <dbReference type="ARBA" id="ARBA00004434"/>
    </source>
</evidence>
<dbReference type="STRING" id="1109443.G4TW24"/>
<feature type="transmembrane region" description="Helical" evidence="9">
    <location>
        <begin position="211"/>
        <end position="237"/>
    </location>
</feature>
<dbReference type="Pfam" id="PF07766">
    <property type="entry name" value="LETM1_RBD"/>
    <property type="match status" value="1"/>
</dbReference>
<dbReference type="eggNOG" id="KOG1043">
    <property type="taxonomic scope" value="Eukaryota"/>
</dbReference>
<keyword evidence="12" id="KW-1185">Reference proteome</keyword>
<dbReference type="PROSITE" id="PS51758">
    <property type="entry name" value="LETM1_RBD"/>
    <property type="match status" value="1"/>
</dbReference>
<gene>
    <name evidence="11" type="ORF">PIIN_09500</name>
</gene>
<feature type="compositionally biased region" description="Polar residues" evidence="8">
    <location>
        <begin position="39"/>
        <end position="49"/>
    </location>
</feature>
<evidence type="ECO:0000259" key="10">
    <source>
        <dbReference type="PROSITE" id="PS51758"/>
    </source>
</evidence>
<evidence type="ECO:0000256" key="7">
    <source>
        <dbReference type="PROSITE-ProRule" id="PRU01094"/>
    </source>
</evidence>
<organism evidence="11 12">
    <name type="scientific">Serendipita indica (strain DSM 11827)</name>
    <name type="common">Root endophyte fungus</name>
    <name type="synonym">Piriformospora indica</name>
    <dbReference type="NCBI Taxonomy" id="1109443"/>
    <lineage>
        <taxon>Eukaryota</taxon>
        <taxon>Fungi</taxon>
        <taxon>Dikarya</taxon>
        <taxon>Basidiomycota</taxon>
        <taxon>Agaricomycotina</taxon>
        <taxon>Agaricomycetes</taxon>
        <taxon>Sebacinales</taxon>
        <taxon>Serendipitaceae</taxon>
        <taxon>Serendipita</taxon>
    </lineage>
</organism>
<dbReference type="HOGENOM" id="CLU_661507_0_0_1"/>
<dbReference type="OrthoDB" id="73691at2759"/>
<keyword evidence="5 7" id="KW-0496">Mitochondrion</keyword>
<keyword evidence="2 9" id="KW-0812">Transmembrane</keyword>
<feature type="domain" description="Letm1 RBD" evidence="10">
    <location>
        <begin position="226"/>
        <end position="420"/>
    </location>
</feature>
<evidence type="ECO:0000256" key="5">
    <source>
        <dbReference type="ARBA" id="ARBA00023128"/>
    </source>
</evidence>
<dbReference type="PANTHER" id="PTHR14009:SF1">
    <property type="entry name" value="MITOCHONDRIAL PROTON_CALCIUM EXCHANGER PROTEIN"/>
    <property type="match status" value="1"/>
</dbReference>
<evidence type="ECO:0000256" key="8">
    <source>
        <dbReference type="SAM" id="MobiDB-lite"/>
    </source>
</evidence>
<dbReference type="InParanoid" id="G4TW24"/>
<comment type="caution">
    <text evidence="11">The sequence shown here is derived from an EMBL/GenBank/DDBJ whole genome shotgun (WGS) entry which is preliminary data.</text>
</comment>
<dbReference type="GO" id="GO:0043022">
    <property type="term" value="F:ribosome binding"/>
    <property type="evidence" value="ECO:0007669"/>
    <property type="project" value="InterPro"/>
</dbReference>
<protein>
    <recommendedName>
        <fullName evidence="10">Letm1 RBD domain-containing protein</fullName>
    </recommendedName>
</protein>
<proteinExistence type="predicted"/>
<dbReference type="InterPro" id="IPR033122">
    <property type="entry name" value="LETM1-like_RBD"/>
</dbReference>
<dbReference type="GO" id="GO:0005743">
    <property type="term" value="C:mitochondrial inner membrane"/>
    <property type="evidence" value="ECO:0007669"/>
    <property type="project" value="UniProtKB-SubCell"/>
</dbReference>
<evidence type="ECO:0000256" key="3">
    <source>
        <dbReference type="ARBA" id="ARBA00022792"/>
    </source>
</evidence>
<keyword evidence="4 9" id="KW-1133">Transmembrane helix</keyword>
<evidence type="ECO:0000313" key="12">
    <source>
        <dbReference type="Proteomes" id="UP000007148"/>
    </source>
</evidence>
<sequence length="420" mass="46573">MDQLPTKEKNEPLLNLSSSGPGHTKKPVDSRLTPKKPSGNDNLASSRSTGLAGGTPSSKSASASSKYDETTRSDNILHAGKVGRPHLVQPAIVIDPGVIKTALNDIEEAMSDGTLKPLPAELAKTSKPNPNDPPVPTFAGVELKVDTGKVWWHKFKEMAKFYFFGVVTLGREHRVRAKELSRRLKESEKNGIKGIAEWRDRQFVSTYRKDLLRLVPFISIIIILEEILPLVIIYAPFLLPSTCKLPSQARRIDELADRKRWDALVALGGIMKARNGGTETQQIANILGHEEGAAAGRLDRLPEESIPLLCRVLGIAPYGPSFFLKRRLRSTLVELSEEDEHFKSNKAVSSSTDPISHLSLSELRTILGRRGFPSSPLSLSQLRDNLNWWLRHPEHGTERRLEAVLALARYTPNTPVPPRE</sequence>
<dbReference type="PANTHER" id="PTHR14009">
    <property type="entry name" value="LEUCINE ZIPPER-EF-HAND CONTAINING TRANSMEMBRANE PROTEIN"/>
    <property type="match status" value="1"/>
</dbReference>
<accession>G4TW24</accession>